<proteinExistence type="predicted"/>
<accession>A0AA37TMG7</accession>
<reference evidence="2" key="1">
    <citation type="journal article" date="2019" name="Int. J. Syst. Evol. Microbiol.">
        <title>The Global Catalogue of Microorganisms (GCM) 10K type strain sequencing project: providing services to taxonomists for standard genome sequencing and annotation.</title>
        <authorList>
            <consortium name="The Broad Institute Genomics Platform"/>
            <consortium name="The Broad Institute Genome Sequencing Center for Infectious Disease"/>
            <person name="Wu L."/>
            <person name="Ma J."/>
        </authorList>
    </citation>
    <scope>NUCLEOTIDE SEQUENCE [LARGE SCALE GENOMIC DNA]</scope>
    <source>
        <strain evidence="2">NBRC 103632</strain>
    </source>
</reference>
<organism evidence="1 2">
    <name type="scientific">Methylobacterium tardum</name>
    <dbReference type="NCBI Taxonomy" id="374432"/>
    <lineage>
        <taxon>Bacteria</taxon>
        <taxon>Pseudomonadati</taxon>
        <taxon>Pseudomonadota</taxon>
        <taxon>Alphaproteobacteria</taxon>
        <taxon>Hyphomicrobiales</taxon>
        <taxon>Methylobacteriaceae</taxon>
        <taxon>Methylobacterium</taxon>
    </lineage>
</organism>
<name>A0AA37TMG7_9HYPH</name>
<protein>
    <submittedName>
        <fullName evidence="1">Uncharacterized protein</fullName>
    </submittedName>
</protein>
<keyword evidence="2" id="KW-1185">Reference proteome</keyword>
<dbReference type="Proteomes" id="UP001157440">
    <property type="component" value="Unassembled WGS sequence"/>
</dbReference>
<sequence length="132" mass="14964">MKLHYLRVRRVRGLAMPLPPMPKRPIGPPVLFAFRDVSIRTRADAVEASGSWEGFLFDMADIYTGDAVDLPSNFLQLVERLVPRAELQAHREEMGDLIRARQGANLRHLRQVLDEARRPKPGLVARLFGRAA</sequence>
<dbReference type="RefSeq" id="WP_238197813.1">
    <property type="nucleotide sequence ID" value="NZ_BPQZ01000021.1"/>
</dbReference>
<evidence type="ECO:0000313" key="2">
    <source>
        <dbReference type="Proteomes" id="UP001157440"/>
    </source>
</evidence>
<evidence type="ECO:0000313" key="1">
    <source>
        <dbReference type="EMBL" id="GLS73624.1"/>
    </source>
</evidence>
<dbReference type="EMBL" id="BSPL01000028">
    <property type="protein sequence ID" value="GLS73624.1"/>
    <property type="molecule type" value="Genomic_DNA"/>
</dbReference>
<dbReference type="AlphaFoldDB" id="A0AA37TMG7"/>
<gene>
    <name evidence="1" type="ORF">GCM10007890_56390</name>
</gene>
<comment type="caution">
    <text evidence="1">The sequence shown here is derived from an EMBL/GenBank/DDBJ whole genome shotgun (WGS) entry which is preliminary data.</text>
</comment>